<comment type="similarity">
    <text evidence="2">Belongs to the GMC oxidoreductase family.</text>
</comment>
<reference evidence="8 9" key="1">
    <citation type="journal article" date="2018" name="Sci. Rep.">
        <title>Rhizobium tumorigenes sp. nov., a novel plant tumorigenic bacterium isolated from cane gall tumors on thornless blackberry.</title>
        <authorList>
            <person name="Kuzmanovi N."/>
            <person name="Smalla K."/>
            <person name="Gronow S."/>
            <person name="PuBawska J."/>
        </authorList>
    </citation>
    <scope>NUCLEOTIDE SEQUENCE [LARGE SCALE GENOMIC DNA]</scope>
    <source>
        <strain evidence="8 9">CCBAU 85046</strain>
    </source>
</reference>
<evidence type="ECO:0000256" key="2">
    <source>
        <dbReference type="ARBA" id="ARBA00010790"/>
    </source>
</evidence>
<dbReference type="InterPro" id="IPR000172">
    <property type="entry name" value="GMC_OxRdtase_N"/>
</dbReference>
<dbReference type="PANTHER" id="PTHR42784:SF1">
    <property type="entry name" value="PYRANOSE 2-OXIDASE"/>
    <property type="match status" value="1"/>
</dbReference>
<dbReference type="SUPFAM" id="SSF51905">
    <property type="entry name" value="FAD/NAD(P)-binding domain"/>
    <property type="match status" value="1"/>
</dbReference>
<dbReference type="InterPro" id="IPR007867">
    <property type="entry name" value="GMC_OxRtase_C"/>
</dbReference>
<dbReference type="GO" id="GO:0050660">
    <property type="term" value="F:flavin adenine dinucleotide binding"/>
    <property type="evidence" value="ECO:0007669"/>
    <property type="project" value="InterPro"/>
</dbReference>
<dbReference type="Gene3D" id="3.50.50.60">
    <property type="entry name" value="FAD/NAD(P)-binding domain"/>
    <property type="match status" value="2"/>
</dbReference>
<protein>
    <submittedName>
        <fullName evidence="8">GMC family oxidoreductase</fullName>
    </submittedName>
</protein>
<keyword evidence="9" id="KW-1185">Reference proteome</keyword>
<dbReference type="OrthoDB" id="9798604at2"/>
<dbReference type="Pfam" id="PF00732">
    <property type="entry name" value="GMC_oxred_N"/>
    <property type="match status" value="1"/>
</dbReference>
<dbReference type="PANTHER" id="PTHR42784">
    <property type="entry name" value="PYRANOSE 2-OXIDASE"/>
    <property type="match status" value="1"/>
</dbReference>
<feature type="domain" description="Glucose-methanol-choline oxidoreductase C-terminal" evidence="7">
    <location>
        <begin position="453"/>
        <end position="508"/>
    </location>
</feature>
<evidence type="ECO:0000256" key="3">
    <source>
        <dbReference type="ARBA" id="ARBA00022630"/>
    </source>
</evidence>
<dbReference type="InterPro" id="IPR051473">
    <property type="entry name" value="P2Ox-like"/>
</dbReference>
<evidence type="ECO:0000259" key="7">
    <source>
        <dbReference type="Pfam" id="PF05199"/>
    </source>
</evidence>
<proteinExistence type="inferred from homology"/>
<keyword evidence="3" id="KW-0285">Flavoprotein</keyword>
<keyword evidence="5" id="KW-0560">Oxidoreductase</keyword>
<dbReference type="Proteomes" id="UP000248925">
    <property type="component" value="Unassembled WGS sequence"/>
</dbReference>
<comment type="caution">
    <text evidence="8">The sequence shown here is derived from an EMBL/GenBank/DDBJ whole genome shotgun (WGS) entry which is preliminary data.</text>
</comment>
<evidence type="ECO:0000256" key="1">
    <source>
        <dbReference type="ARBA" id="ARBA00001974"/>
    </source>
</evidence>
<evidence type="ECO:0000256" key="4">
    <source>
        <dbReference type="ARBA" id="ARBA00022827"/>
    </source>
</evidence>
<feature type="domain" description="Glucose-methanol-choline oxidoreductase N-terminal" evidence="6">
    <location>
        <begin position="221"/>
        <end position="318"/>
    </location>
</feature>
<sequence length="522" mass="57745">MDSSRFFKPQSEAGKGFGRNYDAEPDIVIIGSGIGGSTLAYGLAATGANILILEAGERLEDKPENRDQRAIFQRGHFRPKETWYEKGGSGFNPGNYYNVGGNSKFYGAVLVRYRREDFEEMQHLEGVSPAWPFPYEELEPWYSKAEQLYQVRGTLGEDPTEPDHSQPYAFPPIPDEPAIASVRKRLKENGVHPYSLPLGVDIDKWIAKGKTPWDAHPNSFDGKMDAETVALANALQYPNVKIKTGARVTRLETAGDGRTIEAVHYMSFGETRVVRPKLVVLSAGAVQSAVLLLRSANDANPRGLANRSDQVGRNFMNHNSSAVLAMSPWYKNDSIYQKTFGFNDFYLSDGEGGPPLGNVQLLGRVSGAILKANMPAYPEWLLNKISAHAIDFYAMSEDLPSPESRITVEGERIVLQWVRTNWQAHLDLVSKLKRVLKKAGFPIVLSRPFDKRTPSHQCGTVKIGHDGSSAPLDVFCRAFDHPNLFVVDASYLPTSAAVNPALSVAAQALRVAEHISQTDLRR</sequence>
<dbReference type="AlphaFoldDB" id="A0A2W4CQD1"/>
<keyword evidence="4" id="KW-0274">FAD</keyword>
<evidence type="ECO:0000313" key="9">
    <source>
        <dbReference type="Proteomes" id="UP000248925"/>
    </source>
</evidence>
<dbReference type="InterPro" id="IPR036188">
    <property type="entry name" value="FAD/NAD-bd_sf"/>
</dbReference>
<dbReference type="Pfam" id="PF05199">
    <property type="entry name" value="GMC_oxred_C"/>
    <property type="match status" value="1"/>
</dbReference>
<dbReference type="Pfam" id="PF13450">
    <property type="entry name" value="NAD_binding_8"/>
    <property type="match status" value="1"/>
</dbReference>
<dbReference type="GO" id="GO:0016614">
    <property type="term" value="F:oxidoreductase activity, acting on CH-OH group of donors"/>
    <property type="evidence" value="ECO:0007669"/>
    <property type="project" value="InterPro"/>
</dbReference>
<comment type="cofactor">
    <cofactor evidence="1">
        <name>FAD</name>
        <dbReference type="ChEBI" id="CHEBI:57692"/>
    </cofactor>
</comment>
<accession>A0A2W4CQD1</accession>
<gene>
    <name evidence="8" type="ORF">CPY51_17145</name>
</gene>
<evidence type="ECO:0000259" key="6">
    <source>
        <dbReference type="Pfam" id="PF00732"/>
    </source>
</evidence>
<evidence type="ECO:0000256" key="5">
    <source>
        <dbReference type="ARBA" id="ARBA00023002"/>
    </source>
</evidence>
<dbReference type="EMBL" id="PCDP01000037">
    <property type="protein sequence ID" value="PZM12545.1"/>
    <property type="molecule type" value="Genomic_DNA"/>
</dbReference>
<name>A0A2W4CQD1_9HYPH</name>
<organism evidence="8 9">
    <name type="scientific">Rhizobium tubonense</name>
    <dbReference type="NCBI Taxonomy" id="484088"/>
    <lineage>
        <taxon>Bacteria</taxon>
        <taxon>Pseudomonadati</taxon>
        <taxon>Pseudomonadota</taxon>
        <taxon>Alphaproteobacteria</taxon>
        <taxon>Hyphomicrobiales</taxon>
        <taxon>Rhizobiaceae</taxon>
        <taxon>Rhizobium/Agrobacterium group</taxon>
        <taxon>Rhizobium</taxon>
    </lineage>
</organism>
<evidence type="ECO:0000313" key="8">
    <source>
        <dbReference type="EMBL" id="PZM12545.1"/>
    </source>
</evidence>